<feature type="region of interest" description="Disordered" evidence="1">
    <location>
        <begin position="63"/>
        <end position="83"/>
    </location>
</feature>
<reference evidence="2" key="1">
    <citation type="submission" date="2021-10" db="EMBL/GenBank/DDBJ databases">
        <title>Tropical sea cucumber genome reveals ecological adaptation and Cuvierian tubules defense mechanism.</title>
        <authorList>
            <person name="Chen T."/>
        </authorList>
    </citation>
    <scope>NUCLEOTIDE SEQUENCE</scope>
    <source>
        <strain evidence="2">Nanhai2018</strain>
        <tissue evidence="2">Muscle</tissue>
    </source>
</reference>
<dbReference type="EMBL" id="JAIZAY010000013">
    <property type="protein sequence ID" value="KAJ8030884.1"/>
    <property type="molecule type" value="Genomic_DNA"/>
</dbReference>
<comment type="caution">
    <text evidence="2">The sequence shown here is derived from an EMBL/GenBank/DDBJ whole genome shotgun (WGS) entry which is preliminary data.</text>
</comment>
<sequence>MEITTEGSGVSSQGSSSNEYFTADEVWMDLETGQGSRERDEPRIRVLGIMDAIRNGLYATFDRSPKNKSVKKGPGSSVTAMSPGGVSDTDALFDHPQVNLPFDHGSRLDSNGLMVISKESSDSVKNLRQNIKDNVGRRSKQDLYDIRPVFGVDTRTFAARSSSEHAMVTKDSRGKARNRRQRMTWPIKPCESDSSERMAINTKKNFAFKRNESVDGLFHDALMRKKSKVLVSDAVRKALSVVTVENVLQDSLLSYTDLQRGDIRLTSDLVFWTEDVGTSFTGDATAETEKSEFVLTPYPKSTQQDCIRENSQSDAQICELPKCELDDDSDEDVHKFESYEDCEDEQFFDSSGLFPEDYPRTRQACNKEDDTSDGQNSDEGVLSKGDVFCEQSLHQETGVKGAEDDVTSSSFQMQSDPDYVCGVPAGTSIVECDDDESNNHIGELRTKFIDTSDTSPGECKEDCDSSNGFFGDDVFIAKDGCCSKMGEFSREPCFRNDEMSGAGTVLKENLPSAKYHKEEIEAAEEIVRDTMKVARSVAHHVYPKHEYKDQLLSEPQCWEDLLDLDEDDDVISLSDFDMKEIKFIRNELAEMRNTIGEVAQEIIKEKKDNCDSGNEIVSSQGSNNIHQRDQQLEPKEEEEELDNSVEGMDDIRTKITFWEGFMKFGYDVTDKKVPSVAEKADRLVSCKFCNQGHQLKTGGELNDPSRNYSESWDNGRIVAVETSISNVSEGLSYHDARKENDEIQKKTAQVSYQEPVIPEESRLVNTKSPRKNLPEVKEGEAEEESALPKVKTRISIWEKLPFRKRQLKEKTEESVDLDTSTKEKVAFFEQMSTPQSPFSRRSSSRFSFMKDDWLQRFQRKHDVSTTTDTSTFEDSSFIQQPGGSYDSGIWTNAAFFENSLLESIDDAMREKAKEEMDQENSLGDVHVGEDNLESSKEKAFESPCHSDDNDESEWVFVETEKTKSMLAPLPEQSHHIKHAVSPEEAETIMDSKGNLPMSVCSLKDINNEKSSQGNVSYYSAKEESNGTSHLSDGHEFFLEMIGEHPVDVAEDTMSCDEQEEDGSFLEVVGSAMKLHEVPNLENKVDDSRSDAKRDINLKKKKNLLAFFSHRKNMKKDAVASKSVKKCKVEARDEGNLLYDIDRKIAKKCKKKRSKDWGYVDIDPNGASTGQSKPKKRWKLFRKSYVNFVTSN</sequence>
<feature type="region of interest" description="Disordered" evidence="1">
    <location>
        <begin position="610"/>
        <end position="646"/>
    </location>
</feature>
<feature type="region of interest" description="Disordered" evidence="1">
    <location>
        <begin position="359"/>
        <end position="381"/>
    </location>
</feature>
<evidence type="ECO:0000313" key="2">
    <source>
        <dbReference type="EMBL" id="KAJ8030884.1"/>
    </source>
</evidence>
<accession>A0A9Q1H2B4</accession>
<evidence type="ECO:0000256" key="1">
    <source>
        <dbReference type="SAM" id="MobiDB-lite"/>
    </source>
</evidence>
<feature type="compositionally biased region" description="Basic and acidic residues" evidence="1">
    <location>
        <begin position="359"/>
        <end position="369"/>
    </location>
</feature>
<keyword evidence="3" id="KW-1185">Reference proteome</keyword>
<protein>
    <submittedName>
        <fullName evidence="2">Uncharacterized protein</fullName>
    </submittedName>
</protein>
<organism evidence="2 3">
    <name type="scientific">Holothuria leucospilota</name>
    <name type="common">Black long sea cucumber</name>
    <name type="synonym">Mertensiothuria leucospilota</name>
    <dbReference type="NCBI Taxonomy" id="206669"/>
    <lineage>
        <taxon>Eukaryota</taxon>
        <taxon>Metazoa</taxon>
        <taxon>Echinodermata</taxon>
        <taxon>Eleutherozoa</taxon>
        <taxon>Echinozoa</taxon>
        <taxon>Holothuroidea</taxon>
        <taxon>Aspidochirotacea</taxon>
        <taxon>Aspidochirotida</taxon>
        <taxon>Holothuriidae</taxon>
        <taxon>Holothuria</taxon>
    </lineage>
</organism>
<dbReference type="AlphaFoldDB" id="A0A9Q1H2B4"/>
<proteinExistence type="predicted"/>
<name>A0A9Q1H2B4_HOLLE</name>
<gene>
    <name evidence="2" type="ORF">HOLleu_27425</name>
</gene>
<dbReference type="Proteomes" id="UP001152320">
    <property type="component" value="Chromosome 13"/>
</dbReference>
<evidence type="ECO:0000313" key="3">
    <source>
        <dbReference type="Proteomes" id="UP001152320"/>
    </source>
</evidence>
<feature type="compositionally biased region" description="Polar residues" evidence="1">
    <location>
        <begin position="611"/>
        <end position="625"/>
    </location>
</feature>